<evidence type="ECO:0000313" key="2">
    <source>
        <dbReference type="EMBL" id="ACO64832.1"/>
    </source>
</evidence>
<reference evidence="2 3" key="1">
    <citation type="journal article" date="2009" name="Science">
        <title>Green evolution and dynamic adaptations revealed by genomes of the marine picoeukaryotes Micromonas.</title>
        <authorList>
            <person name="Worden A.Z."/>
            <person name="Lee J.H."/>
            <person name="Mock T."/>
            <person name="Rouze P."/>
            <person name="Simmons M.P."/>
            <person name="Aerts A.L."/>
            <person name="Allen A.E."/>
            <person name="Cuvelier M.L."/>
            <person name="Derelle E."/>
            <person name="Everett M.V."/>
            <person name="Foulon E."/>
            <person name="Grimwood J."/>
            <person name="Gundlach H."/>
            <person name="Henrissat B."/>
            <person name="Napoli C."/>
            <person name="McDonald S.M."/>
            <person name="Parker M.S."/>
            <person name="Rombauts S."/>
            <person name="Salamov A."/>
            <person name="Von Dassow P."/>
            <person name="Badger J.H."/>
            <person name="Coutinho P.M."/>
            <person name="Demir E."/>
            <person name="Dubchak I."/>
            <person name="Gentemann C."/>
            <person name="Eikrem W."/>
            <person name="Gready J.E."/>
            <person name="John U."/>
            <person name="Lanier W."/>
            <person name="Lindquist E.A."/>
            <person name="Lucas S."/>
            <person name="Mayer K.F."/>
            <person name="Moreau H."/>
            <person name="Not F."/>
            <person name="Otillar R."/>
            <person name="Panaud O."/>
            <person name="Pangilinan J."/>
            <person name="Paulsen I."/>
            <person name="Piegu B."/>
            <person name="Poliakov A."/>
            <person name="Robbens S."/>
            <person name="Schmutz J."/>
            <person name="Toulza E."/>
            <person name="Wyss T."/>
            <person name="Zelensky A."/>
            <person name="Zhou K."/>
            <person name="Armbrust E.V."/>
            <person name="Bhattacharya D."/>
            <person name="Goodenough U.W."/>
            <person name="Van de Peer Y."/>
            <person name="Grigoriev I.V."/>
        </authorList>
    </citation>
    <scope>NUCLEOTIDE SEQUENCE [LARGE SCALE GENOMIC DNA]</scope>
    <source>
        <strain evidence="3">RCC299 / NOUM17</strain>
    </source>
</reference>
<gene>
    <name evidence="2" type="ORF">MICPUN_60019</name>
</gene>
<dbReference type="InterPro" id="IPR002035">
    <property type="entry name" value="VWF_A"/>
</dbReference>
<dbReference type="GeneID" id="8245211"/>
<evidence type="ECO:0000313" key="3">
    <source>
        <dbReference type="Proteomes" id="UP000002009"/>
    </source>
</evidence>
<proteinExistence type="predicted"/>
<dbReference type="OMA" id="KNAMYTA"/>
<dbReference type="InterPro" id="IPR036465">
    <property type="entry name" value="vWFA_dom_sf"/>
</dbReference>
<dbReference type="PANTHER" id="PTHR46503:SF1">
    <property type="entry name" value="INTER-ALPHA-TRYPSIN INHIBITOR HEAVY CHAIN-LIKE PROTEIN"/>
    <property type="match status" value="1"/>
</dbReference>
<accession>C1EAC0</accession>
<organism evidence="2 3">
    <name type="scientific">Micromonas commoda (strain RCC299 / NOUM17 / CCMP2709)</name>
    <name type="common">Picoplanktonic green alga</name>
    <dbReference type="NCBI Taxonomy" id="296587"/>
    <lineage>
        <taxon>Eukaryota</taxon>
        <taxon>Viridiplantae</taxon>
        <taxon>Chlorophyta</taxon>
        <taxon>Mamiellophyceae</taxon>
        <taxon>Mamiellales</taxon>
        <taxon>Mamiellaceae</taxon>
        <taxon>Micromonas</taxon>
    </lineage>
</organism>
<evidence type="ECO:0000259" key="1">
    <source>
        <dbReference type="PROSITE" id="PS50234"/>
    </source>
</evidence>
<name>C1EAC0_MICCC</name>
<dbReference type="PANTHER" id="PTHR46503">
    <property type="entry name" value="INTER-ALPHA-TRYPSIN INHIBITOR HEAVY CHAIN-LIKE PROTEIN"/>
    <property type="match status" value="1"/>
</dbReference>
<dbReference type="FunCoup" id="C1EAC0">
    <property type="interactions" value="196"/>
</dbReference>
<dbReference type="KEGG" id="mis:MICPUN_60019"/>
<dbReference type="EMBL" id="CP001328">
    <property type="protein sequence ID" value="ACO64832.1"/>
    <property type="molecule type" value="Genomic_DNA"/>
</dbReference>
<dbReference type="Pfam" id="PF13768">
    <property type="entry name" value="VWA_3"/>
    <property type="match status" value="1"/>
</dbReference>
<dbReference type="STRING" id="296587.C1EAC0"/>
<dbReference type="eggNOG" id="ENOG502QSCC">
    <property type="taxonomic scope" value="Eukaryota"/>
</dbReference>
<dbReference type="AlphaFoldDB" id="C1EAC0"/>
<protein>
    <recommendedName>
        <fullName evidence="1">VWFA domain-containing protein</fullName>
    </recommendedName>
</protein>
<keyword evidence="3" id="KW-1185">Reference proteome</keyword>
<dbReference type="InParanoid" id="C1EAC0"/>
<sequence length="753" mass="79267">MAHRPPEMAAMDSSVLKPSCPGLYATTILKADYQLRDHDETIYTPAECNSLEFNVECHLSTAFVTCKTQWMVPSKLLKSSANQGKNSCTFALPMDQKGVVTSISAKMKKMHIQSCVVPVADTGKFSGKRFGRNGPEPCPVHPEVFAIAIPNVPANELVDIEVTYFQPLKFEDGAYIFEAPTTLPKGALPQGAQLKDIVHIMTTVRGARPEPVMVECKSHPVTLVQAGPGVTQVMIDPRSNKWGNGNYLMRMPVWSPSITAAAVQQPSPKGPTADTRAPFIISISPPDPKSCAPFARSVFFIVDRSGSMTGKPMAGANQALLAGLSSLGPQDTFNICAFDNLQEYLSEDMVPASPENINAAKGWIQGHCTARGTTDILSPLRAAVAILSKRPLLGAVPLIYVVTDGAVENEREICRYMQEVMSAPPPEGLMTHPRVCTFGIGRYCNHYFLKMLSQIGKGLSDAAYTDERVGSQMIALINASRTPVLTDVMLGIPGAGESSKVEVYPFPVPDLYIGAPVMVAGKIQGGLPPSMSIKGRLASGEEWESTIPVAPDLQNNVLSIPLDKVFIKERIDMLTANAWLTNNKSAEADVTALSLEYGVPCPHTKLCAFEVDPKKSAEVEAAKKKGGAMKIAKYAVGGAAGVMVLGALAGADFGNVGASLANVAGGIGDLGSVLGSINLPAGIAIPDIDLGVCGDMLGGMCGEICEPVAGCLGPILEPCSGCIGSVGDVAGDAVNAIGGVAESAIDVVSGILE</sequence>
<dbReference type="SUPFAM" id="SSF53300">
    <property type="entry name" value="vWA-like"/>
    <property type="match status" value="1"/>
</dbReference>
<feature type="domain" description="VWFA" evidence="1">
    <location>
        <begin position="297"/>
        <end position="488"/>
    </location>
</feature>
<dbReference type="Proteomes" id="UP000002009">
    <property type="component" value="Chromosome 7"/>
</dbReference>
<dbReference type="RefSeq" id="XP_002503574.1">
    <property type="nucleotide sequence ID" value="XM_002503528.1"/>
</dbReference>
<dbReference type="PROSITE" id="PS50234">
    <property type="entry name" value="VWFA"/>
    <property type="match status" value="1"/>
</dbReference>
<dbReference type="Gene3D" id="3.40.50.410">
    <property type="entry name" value="von Willebrand factor, type A domain"/>
    <property type="match status" value="1"/>
</dbReference>
<dbReference type="OrthoDB" id="1729737at2759"/>